<comment type="subcellular location">
    <subcellularLocation>
        <location evidence="1">Cell membrane</location>
        <topology evidence="1">Multi-pass membrane protein</topology>
    </subcellularLocation>
    <subcellularLocation>
        <location evidence="7">Membrane</location>
        <topology evidence="7">Multi-pass membrane protein</topology>
    </subcellularLocation>
</comment>
<evidence type="ECO:0000256" key="1">
    <source>
        <dbReference type="ARBA" id="ARBA00004651"/>
    </source>
</evidence>
<dbReference type="PRINTS" id="PR01434">
    <property type="entry name" value="NADHDHGNASE5"/>
</dbReference>
<evidence type="ECO:0000256" key="5">
    <source>
        <dbReference type="ARBA" id="ARBA00023002"/>
    </source>
</evidence>
<feature type="transmembrane region" description="Helical" evidence="8">
    <location>
        <begin position="169"/>
        <end position="192"/>
    </location>
</feature>
<sequence>MGEFAIRLFVLSLLLFVFGAFSALCFSRRTKWANVLAHCSSFFGGLFGATTALFVLSTKHPIIVTAWTIVSDVVLRLKVDMLSAYFLFVISFVTIAVSVYSLGYVTEYYGKKPMGLLGSGLNLFVLSMIAVVTVDHSVSFLIAWELMSLLSFLLVMVEHEKAETRKAGYVYVVMTHFGTVFIILSFLTLFFFTKHLDFSSFTQTAAHLPASVKNIIFLLSLIGFGTKAGMIPLHVWLPRAHPAAPSHISALMSAVMIKTAIYGLLRVNYDFLKGGATWWGAVVLGIGVLSAVLGILFGVAENDMKRFLAFSSAENIGIIFMGLGASLLFRSYHEPLLGALALTALLYHVLNHAIFKGLLFMGAGSVLYATHTKNINELGGLIRRMPWTAVLFLIGGMSLAAFPPLNGFMSEWTTFQSLLHLSFSLDHPIWKTVGGLLAAALGLTGAFVAGSVVKHFGTAFLALPRTPHAAKANEVPLAMRFGMIVLACGTIAFGVWPGLVLRMTNRITESYFHQSLTGRAMLYIPFHRSAESISLGWTTIIFFAILLLLITLLRVWVGKSNNRYDETWNCGTPLVQTMEYTGTSYSHPVLMIFKRLYGIERKVEVQGEYAYYPKRIRHRLKTEAIIETKLYRPLILGTVWLSQRLRAIQSGNLQSYLAYMIITLIVLLLWIR</sequence>
<feature type="transmembrane region" description="Helical" evidence="8">
    <location>
        <begin position="248"/>
        <end position="265"/>
    </location>
</feature>
<feature type="transmembrane region" description="Helical" evidence="8">
    <location>
        <begin position="390"/>
        <end position="409"/>
    </location>
</feature>
<evidence type="ECO:0000313" key="11">
    <source>
        <dbReference type="Proteomes" id="UP000230559"/>
    </source>
</evidence>
<dbReference type="Pfam" id="PF00361">
    <property type="entry name" value="Proton_antipo_M"/>
    <property type="match status" value="1"/>
</dbReference>
<dbReference type="PANTHER" id="PTHR42682:SF3">
    <property type="entry name" value="FORMATE HYDROGENLYASE SUBUNIT 3-RELATED"/>
    <property type="match status" value="1"/>
</dbReference>
<feature type="transmembrane region" description="Helical" evidence="8">
    <location>
        <begin position="32"/>
        <end position="55"/>
    </location>
</feature>
<dbReference type="GO" id="GO:0005886">
    <property type="term" value="C:plasma membrane"/>
    <property type="evidence" value="ECO:0007669"/>
    <property type="project" value="UniProtKB-SubCell"/>
</dbReference>
<evidence type="ECO:0000256" key="7">
    <source>
        <dbReference type="RuleBase" id="RU000320"/>
    </source>
</evidence>
<feature type="transmembrane region" description="Helical" evidence="8">
    <location>
        <begin position="477"/>
        <end position="496"/>
    </location>
</feature>
<comment type="caution">
    <text evidence="10">The sequence shown here is derived from an EMBL/GenBank/DDBJ whole genome shotgun (WGS) entry which is preliminary data.</text>
</comment>
<proteinExistence type="predicted"/>
<keyword evidence="2" id="KW-1003">Cell membrane</keyword>
<feature type="transmembrane region" description="Helical" evidence="8">
    <location>
        <begin position="653"/>
        <end position="671"/>
    </location>
</feature>
<feature type="transmembrane region" description="Helical" evidence="8">
    <location>
        <begin position="277"/>
        <end position="300"/>
    </location>
</feature>
<dbReference type="InterPro" id="IPR001750">
    <property type="entry name" value="ND/Mrp_TM"/>
</dbReference>
<evidence type="ECO:0000256" key="2">
    <source>
        <dbReference type="ARBA" id="ARBA00022475"/>
    </source>
</evidence>
<dbReference type="AlphaFoldDB" id="A0A2G5RMH9"/>
<dbReference type="RefSeq" id="WP_035047777.1">
    <property type="nucleotide sequence ID" value="NZ_PEDM01000041.1"/>
</dbReference>
<reference evidence="10 11" key="1">
    <citation type="submission" date="2017-10" db="EMBL/GenBank/DDBJ databases">
        <title>Draft genome sequence of Anoxybacillus flavithermus KU2-6-11 from caldera Uzon (Russia:Kamchtka).</title>
        <authorList>
            <person name="Korzhuk A.V."/>
            <person name="Rozanov A.S."/>
            <person name="Bryanskaya A.V."/>
            <person name="Peltek S.E."/>
        </authorList>
    </citation>
    <scope>NUCLEOTIDE SEQUENCE [LARGE SCALE GENOMIC DNA]</scope>
    <source>
        <strain evidence="10 11">KU2-6_11</strain>
    </source>
</reference>
<feature type="transmembrane region" description="Helical" evidence="8">
    <location>
        <begin position="429"/>
        <end position="456"/>
    </location>
</feature>
<dbReference type="GO" id="GO:0016491">
    <property type="term" value="F:oxidoreductase activity"/>
    <property type="evidence" value="ECO:0007669"/>
    <property type="project" value="UniProtKB-KW"/>
</dbReference>
<keyword evidence="3 7" id="KW-0812">Transmembrane</keyword>
<evidence type="ECO:0000256" key="4">
    <source>
        <dbReference type="ARBA" id="ARBA00022989"/>
    </source>
</evidence>
<feature type="transmembrane region" description="Helical" evidence="8">
    <location>
        <begin position="307"/>
        <end position="329"/>
    </location>
</feature>
<dbReference type="EMBL" id="PEDM01000041">
    <property type="protein sequence ID" value="PIC03882.1"/>
    <property type="molecule type" value="Genomic_DNA"/>
</dbReference>
<dbReference type="PANTHER" id="PTHR42682">
    <property type="entry name" value="HYDROGENASE-4 COMPONENT F"/>
    <property type="match status" value="1"/>
</dbReference>
<feature type="domain" description="NADH:quinone oxidoreductase/Mrp antiporter transmembrane" evidence="9">
    <location>
        <begin position="138"/>
        <end position="422"/>
    </location>
</feature>
<accession>A0A2G5RMH9</accession>
<keyword evidence="5" id="KW-0560">Oxidoreductase</keyword>
<gene>
    <name evidence="10" type="ORF">CS060_12815</name>
</gene>
<protein>
    <submittedName>
        <fullName evidence="10">Hydrogenase 4 subunit B</fullName>
    </submittedName>
</protein>
<dbReference type="Proteomes" id="UP000230559">
    <property type="component" value="Unassembled WGS sequence"/>
</dbReference>
<evidence type="ECO:0000313" key="10">
    <source>
        <dbReference type="EMBL" id="PIC03882.1"/>
    </source>
</evidence>
<evidence type="ECO:0000256" key="6">
    <source>
        <dbReference type="ARBA" id="ARBA00023136"/>
    </source>
</evidence>
<keyword evidence="4 8" id="KW-1133">Transmembrane helix</keyword>
<organism evidence="10 11">
    <name type="scientific">Anoxybacillus flavithermus</name>
    <dbReference type="NCBI Taxonomy" id="33934"/>
    <lineage>
        <taxon>Bacteria</taxon>
        <taxon>Bacillati</taxon>
        <taxon>Bacillota</taxon>
        <taxon>Bacilli</taxon>
        <taxon>Bacillales</taxon>
        <taxon>Anoxybacillaceae</taxon>
        <taxon>Anoxybacillus</taxon>
    </lineage>
</organism>
<feature type="transmembrane region" description="Helical" evidence="8">
    <location>
        <begin position="85"/>
        <end position="102"/>
    </location>
</feature>
<feature type="transmembrane region" description="Helical" evidence="8">
    <location>
        <begin position="138"/>
        <end position="157"/>
    </location>
</feature>
<keyword evidence="6 8" id="KW-0472">Membrane</keyword>
<dbReference type="InterPro" id="IPR052175">
    <property type="entry name" value="ComplexI-like_HydComp"/>
</dbReference>
<feature type="transmembrane region" description="Helical" evidence="8">
    <location>
        <begin position="114"/>
        <end position="132"/>
    </location>
</feature>
<evidence type="ECO:0000256" key="3">
    <source>
        <dbReference type="ARBA" id="ARBA00022692"/>
    </source>
</evidence>
<feature type="transmembrane region" description="Helical" evidence="8">
    <location>
        <begin position="215"/>
        <end position="236"/>
    </location>
</feature>
<name>A0A2G5RMH9_9BACL</name>
<dbReference type="NCBIfam" id="NF005086">
    <property type="entry name" value="PRK06521.1"/>
    <property type="match status" value="1"/>
</dbReference>
<evidence type="ECO:0000256" key="8">
    <source>
        <dbReference type="SAM" id="Phobius"/>
    </source>
</evidence>
<feature type="transmembrane region" description="Helical" evidence="8">
    <location>
        <begin position="535"/>
        <end position="557"/>
    </location>
</feature>
<feature type="transmembrane region" description="Helical" evidence="8">
    <location>
        <begin position="349"/>
        <end position="369"/>
    </location>
</feature>
<evidence type="ECO:0000259" key="9">
    <source>
        <dbReference type="Pfam" id="PF00361"/>
    </source>
</evidence>